<organism evidence="8 9">
    <name type="scientific">Teredinibacter turnerae (strain ATCC 39867 / T7901)</name>
    <dbReference type="NCBI Taxonomy" id="377629"/>
    <lineage>
        <taxon>Bacteria</taxon>
        <taxon>Pseudomonadati</taxon>
        <taxon>Pseudomonadota</taxon>
        <taxon>Gammaproteobacteria</taxon>
        <taxon>Cellvibrionales</taxon>
        <taxon>Cellvibrionaceae</taxon>
        <taxon>Teredinibacter</taxon>
    </lineage>
</organism>
<dbReference type="eggNOG" id="COG2259">
    <property type="taxonomic scope" value="Bacteria"/>
</dbReference>
<evidence type="ECO:0000313" key="8">
    <source>
        <dbReference type="EMBL" id="ACR11859.1"/>
    </source>
</evidence>
<keyword evidence="4 7" id="KW-0812">Transmembrane</keyword>
<reference evidence="8 9" key="1">
    <citation type="journal article" date="2009" name="PLoS ONE">
        <title>The complete genome of Teredinibacter turnerae T7901: an intracellular endosymbiont of marine wood-boring bivalves (shipworms).</title>
        <authorList>
            <person name="Yang J.C."/>
            <person name="Madupu R."/>
            <person name="Durkin A.S."/>
            <person name="Ekborg N.A."/>
            <person name="Pedamallu C.S."/>
            <person name="Hostetler J.B."/>
            <person name="Radune D."/>
            <person name="Toms B.S."/>
            <person name="Henrissat B."/>
            <person name="Coutinho P.M."/>
            <person name="Schwarz S."/>
            <person name="Field L."/>
            <person name="Trindade-Silva A.E."/>
            <person name="Soares C.A.G."/>
            <person name="Elshahawi S."/>
            <person name="Hanora A."/>
            <person name="Schmidt E.W."/>
            <person name="Haygood M.G."/>
            <person name="Posfai J."/>
            <person name="Benner J."/>
            <person name="Madinger C."/>
            <person name="Nove J."/>
            <person name="Anton B."/>
            <person name="Chaudhary K."/>
            <person name="Foster J."/>
            <person name="Holman A."/>
            <person name="Kumar S."/>
            <person name="Lessard P.A."/>
            <person name="Luyten Y.A."/>
            <person name="Slatko B."/>
            <person name="Wood N."/>
            <person name="Wu B."/>
            <person name="Teplitski M."/>
            <person name="Mougous J.D."/>
            <person name="Ward N."/>
            <person name="Eisen J.A."/>
            <person name="Badger J.H."/>
            <person name="Distel D.L."/>
        </authorList>
    </citation>
    <scope>NUCLEOTIDE SEQUENCE [LARGE SCALE GENOMIC DNA]</scope>
    <source>
        <strain evidence="9">ATCC 39867 / T7901</strain>
    </source>
</reference>
<evidence type="ECO:0000256" key="1">
    <source>
        <dbReference type="ARBA" id="ARBA00004651"/>
    </source>
</evidence>
<dbReference type="Pfam" id="PF07681">
    <property type="entry name" value="DoxX"/>
    <property type="match status" value="1"/>
</dbReference>
<feature type="transmembrane region" description="Helical" evidence="7">
    <location>
        <begin position="128"/>
        <end position="147"/>
    </location>
</feature>
<evidence type="ECO:0000256" key="6">
    <source>
        <dbReference type="ARBA" id="ARBA00023136"/>
    </source>
</evidence>
<name>C5BQA5_TERTT</name>
<dbReference type="PANTHER" id="PTHR33452:SF1">
    <property type="entry name" value="INNER MEMBRANE PROTEIN YPHA-RELATED"/>
    <property type="match status" value="1"/>
</dbReference>
<keyword evidence="6 7" id="KW-0472">Membrane</keyword>
<comment type="subcellular location">
    <subcellularLocation>
        <location evidence="1">Cell membrane</location>
        <topology evidence="1">Multi-pass membrane protein</topology>
    </subcellularLocation>
</comment>
<dbReference type="InterPro" id="IPR051907">
    <property type="entry name" value="DoxX-like_oxidoreductase"/>
</dbReference>
<dbReference type="HOGENOM" id="CLU_058421_4_1_6"/>
<dbReference type="AlphaFoldDB" id="C5BQA5"/>
<evidence type="ECO:0000256" key="5">
    <source>
        <dbReference type="ARBA" id="ARBA00022989"/>
    </source>
</evidence>
<comment type="similarity">
    <text evidence="2">Belongs to the DoxX family.</text>
</comment>
<dbReference type="PANTHER" id="PTHR33452">
    <property type="entry name" value="OXIDOREDUCTASE CATD-RELATED"/>
    <property type="match status" value="1"/>
</dbReference>
<keyword evidence="9" id="KW-1185">Reference proteome</keyword>
<keyword evidence="5 7" id="KW-1133">Transmembrane helix</keyword>
<dbReference type="KEGG" id="ttu:TERTU_0953"/>
<proteinExistence type="inferred from homology"/>
<dbReference type="InterPro" id="IPR032808">
    <property type="entry name" value="DoxX"/>
</dbReference>
<feature type="transmembrane region" description="Helical" evidence="7">
    <location>
        <begin position="103"/>
        <end position="122"/>
    </location>
</feature>
<feature type="transmembrane region" description="Helical" evidence="7">
    <location>
        <begin position="74"/>
        <end position="96"/>
    </location>
</feature>
<evidence type="ECO:0000256" key="2">
    <source>
        <dbReference type="ARBA" id="ARBA00006679"/>
    </source>
</evidence>
<keyword evidence="3" id="KW-1003">Cell membrane</keyword>
<dbReference type="Proteomes" id="UP000009080">
    <property type="component" value="Chromosome"/>
</dbReference>
<evidence type="ECO:0000256" key="4">
    <source>
        <dbReference type="ARBA" id="ARBA00022692"/>
    </source>
</evidence>
<dbReference type="GO" id="GO:0005886">
    <property type="term" value="C:plasma membrane"/>
    <property type="evidence" value="ECO:0007669"/>
    <property type="project" value="UniProtKB-SubCell"/>
</dbReference>
<evidence type="ECO:0000256" key="7">
    <source>
        <dbReference type="SAM" id="Phobius"/>
    </source>
</evidence>
<gene>
    <name evidence="8" type="ordered locus">TERTU_0953</name>
</gene>
<dbReference type="EMBL" id="CP001614">
    <property type="protein sequence ID" value="ACR11859.1"/>
    <property type="molecule type" value="Genomic_DNA"/>
</dbReference>
<evidence type="ECO:0000313" key="9">
    <source>
        <dbReference type="Proteomes" id="UP000009080"/>
    </source>
</evidence>
<feature type="transmembrane region" description="Helical" evidence="7">
    <location>
        <begin position="21"/>
        <end position="39"/>
    </location>
</feature>
<dbReference type="OrthoDB" id="121744at2"/>
<accession>C5BQA5</accession>
<protein>
    <submittedName>
        <fullName evidence="8">DoxX</fullName>
    </submittedName>
</protein>
<evidence type="ECO:0000256" key="3">
    <source>
        <dbReference type="ARBA" id="ARBA00022475"/>
    </source>
</evidence>
<sequence>MNIFLLTDRYAKKLADVIPEAVLQLAARVSMFMVFWFSAQTKLAGSEILGQKWMFWNLSSSTFALFEYDYAIPLLPPVIAAYLATISEFFFSLFILCGLLTRLSALALLIITLVIQIFVYPSSWPQHLLWGTALLYLLSAGAGVVSVDRLIGR</sequence>
<dbReference type="STRING" id="377629.TERTU_0953"/>
<dbReference type="RefSeq" id="WP_015817970.1">
    <property type="nucleotide sequence ID" value="NC_012997.1"/>
</dbReference>